<reference evidence="3 4" key="1">
    <citation type="submission" date="2016-10" db="EMBL/GenBank/DDBJ databases">
        <authorList>
            <person name="de Groot N.N."/>
        </authorList>
    </citation>
    <scope>NUCLEOTIDE SEQUENCE [LARGE SCALE GENOMIC DNA]</scope>
    <source>
        <strain evidence="3 4">KH2T6</strain>
    </source>
</reference>
<dbReference type="InterPro" id="IPR029261">
    <property type="entry name" value="Transposase_Znf"/>
</dbReference>
<dbReference type="Proteomes" id="UP000186015">
    <property type="component" value="Unassembled WGS sequence"/>
</dbReference>
<organism evidence="3 4">
    <name type="scientific">Ruminococcus albus</name>
    <dbReference type="NCBI Taxonomy" id="1264"/>
    <lineage>
        <taxon>Bacteria</taxon>
        <taxon>Bacillati</taxon>
        <taxon>Bacillota</taxon>
        <taxon>Clostridia</taxon>
        <taxon>Eubacteriales</taxon>
        <taxon>Oscillospiraceae</taxon>
        <taxon>Ruminococcus</taxon>
    </lineage>
</organism>
<evidence type="ECO:0000259" key="1">
    <source>
        <dbReference type="Pfam" id="PF01610"/>
    </source>
</evidence>
<evidence type="ECO:0000313" key="3">
    <source>
        <dbReference type="EMBL" id="SEL48603.1"/>
    </source>
</evidence>
<gene>
    <name evidence="3" type="ORF">SAMN05216469_1462</name>
</gene>
<dbReference type="Pfam" id="PF14690">
    <property type="entry name" value="Zn_ribbon_ISL3"/>
    <property type="match status" value="1"/>
</dbReference>
<dbReference type="EMBL" id="FOAT01000046">
    <property type="protein sequence ID" value="SEL48603.1"/>
    <property type="molecule type" value="Genomic_DNA"/>
</dbReference>
<feature type="domain" description="Transposase IS204/IS1001/IS1096/IS1165 DDE" evidence="1">
    <location>
        <begin position="158"/>
        <end position="244"/>
    </location>
</feature>
<dbReference type="PANTHER" id="PTHR33498:SF1">
    <property type="entry name" value="TRANSPOSASE FOR INSERTION SEQUENCE ELEMENT IS1557"/>
    <property type="match status" value="1"/>
</dbReference>
<evidence type="ECO:0000259" key="2">
    <source>
        <dbReference type="Pfam" id="PF14690"/>
    </source>
</evidence>
<accession>A0A1H7QL12</accession>
<dbReference type="AlphaFoldDB" id="A0A1H7QL12"/>
<name>A0A1H7QL12_RUMAL</name>
<keyword evidence="3" id="KW-0862">Zinc</keyword>
<dbReference type="OrthoDB" id="2110692at2"/>
<evidence type="ECO:0000313" key="4">
    <source>
        <dbReference type="Proteomes" id="UP000186015"/>
    </source>
</evidence>
<keyword evidence="3" id="KW-0863">Zinc-finger</keyword>
<dbReference type="GO" id="GO:0008270">
    <property type="term" value="F:zinc ion binding"/>
    <property type="evidence" value="ECO:0007669"/>
    <property type="project" value="UniProtKB-KW"/>
</dbReference>
<protein>
    <submittedName>
        <fullName evidence="3">Zinc-finger of transposase IS204/IS1001/IS1096/IS1165</fullName>
    </submittedName>
</protein>
<dbReference type="PANTHER" id="PTHR33498">
    <property type="entry name" value="TRANSPOSASE FOR INSERTION SEQUENCE ELEMENT IS1557"/>
    <property type="match status" value="1"/>
</dbReference>
<dbReference type="Pfam" id="PF01610">
    <property type="entry name" value="DDE_Tnp_ISL3"/>
    <property type="match status" value="1"/>
</dbReference>
<sequence length="281" mass="31521">MTSLDINKFFPEQLKIQEISETNEKISIELESQTKQGICPCCGVVSQSCHGTYVRKVQDLPMMGKAVILQIKAYEYNCEDPDCEVVSFVETIDGFLNYYSRKTERLADLICAIALETSCEGCSRICKAMNITISPDSVIRLLIRRYETQPEPICSSTIGVDDFAFAKRKTYGTIIVDNDDHTPVAVLEGRDKDTLKRWLEKNKHIKAVTRDRASAYAAAIEETLPAAMQIADRFHLHQNLLEAVRGALNGSIPSTVNIPVNAKDYVHDEDNAIKKTANRKK</sequence>
<keyword evidence="3" id="KW-0479">Metal-binding</keyword>
<dbReference type="InterPro" id="IPR002560">
    <property type="entry name" value="Transposase_DDE"/>
</dbReference>
<feature type="domain" description="Transposase IS204/IS1001/IS1096/IS1165 zinc-finger" evidence="2">
    <location>
        <begin position="36"/>
        <end position="80"/>
    </location>
</feature>
<dbReference type="InterPro" id="IPR047951">
    <property type="entry name" value="Transpos_ISL3"/>
</dbReference>
<proteinExistence type="predicted"/>
<dbReference type="RefSeq" id="WP_074836465.1">
    <property type="nucleotide sequence ID" value="NZ_FOAT01000046.1"/>
</dbReference>